<dbReference type="InterPro" id="IPR011249">
    <property type="entry name" value="Metalloenz_LuxS/M16"/>
</dbReference>
<dbReference type="InterPro" id="IPR001431">
    <property type="entry name" value="Pept_M16_Zn_BS"/>
</dbReference>
<dbReference type="Proteomes" id="UP000462152">
    <property type="component" value="Unassembled WGS sequence"/>
</dbReference>
<dbReference type="GO" id="GO:0004222">
    <property type="term" value="F:metalloendopeptidase activity"/>
    <property type="evidence" value="ECO:0007669"/>
    <property type="project" value="InterPro"/>
</dbReference>
<feature type="domain" description="Peptidase M16 N-terminal" evidence="3">
    <location>
        <begin position="43"/>
        <end position="190"/>
    </location>
</feature>
<evidence type="ECO:0000259" key="4">
    <source>
        <dbReference type="Pfam" id="PF05193"/>
    </source>
</evidence>
<evidence type="ECO:0000256" key="1">
    <source>
        <dbReference type="ARBA" id="ARBA00007261"/>
    </source>
</evidence>
<dbReference type="Pfam" id="PF05193">
    <property type="entry name" value="Peptidase_M16_C"/>
    <property type="match status" value="1"/>
</dbReference>
<keyword evidence="6" id="KW-1185">Reference proteome</keyword>
<dbReference type="AlphaFoldDB" id="A0A7K1LIM9"/>
<protein>
    <submittedName>
        <fullName evidence="5">Insulinase family protein</fullName>
    </submittedName>
</protein>
<dbReference type="GO" id="GO:0046872">
    <property type="term" value="F:metal ion binding"/>
    <property type="evidence" value="ECO:0007669"/>
    <property type="project" value="InterPro"/>
</dbReference>
<dbReference type="Pfam" id="PF00675">
    <property type="entry name" value="Peptidase_M16"/>
    <property type="match status" value="1"/>
</dbReference>
<organism evidence="5 6">
    <name type="scientific">Rothia koreensis</name>
    <dbReference type="NCBI Taxonomy" id="592378"/>
    <lineage>
        <taxon>Bacteria</taxon>
        <taxon>Bacillati</taxon>
        <taxon>Actinomycetota</taxon>
        <taxon>Actinomycetes</taxon>
        <taxon>Micrococcales</taxon>
        <taxon>Micrococcaceae</taxon>
        <taxon>Rothia</taxon>
    </lineage>
</organism>
<evidence type="ECO:0000256" key="2">
    <source>
        <dbReference type="RuleBase" id="RU004447"/>
    </source>
</evidence>
<dbReference type="InterPro" id="IPR011765">
    <property type="entry name" value="Pept_M16_N"/>
</dbReference>
<dbReference type="Gene3D" id="3.30.830.10">
    <property type="entry name" value="Metalloenzyme, LuxS/M16 peptidase-like"/>
    <property type="match status" value="2"/>
</dbReference>
<comment type="caution">
    <text evidence="5">The sequence shown here is derived from an EMBL/GenBank/DDBJ whole genome shotgun (WGS) entry which is preliminary data.</text>
</comment>
<dbReference type="PANTHER" id="PTHR11851">
    <property type="entry name" value="METALLOPROTEASE"/>
    <property type="match status" value="1"/>
</dbReference>
<dbReference type="SUPFAM" id="SSF63411">
    <property type="entry name" value="LuxS/MPP-like metallohydrolase"/>
    <property type="match status" value="2"/>
</dbReference>
<dbReference type="PANTHER" id="PTHR11851:SF49">
    <property type="entry name" value="MITOCHONDRIAL-PROCESSING PEPTIDASE SUBUNIT ALPHA"/>
    <property type="match status" value="1"/>
</dbReference>
<reference evidence="5 6" key="1">
    <citation type="submission" date="2019-12" db="EMBL/GenBank/DDBJ databases">
        <authorList>
            <person name="Li J."/>
            <person name="Shi Y."/>
            <person name="Xu G."/>
            <person name="Xiao D."/>
            <person name="Ran X."/>
        </authorList>
    </citation>
    <scope>NUCLEOTIDE SEQUENCE [LARGE SCALE GENOMIC DNA]</scope>
    <source>
        <strain evidence="5 6">JCM 15915</strain>
    </source>
</reference>
<dbReference type="GO" id="GO:0006508">
    <property type="term" value="P:proteolysis"/>
    <property type="evidence" value="ECO:0007669"/>
    <property type="project" value="InterPro"/>
</dbReference>
<proteinExistence type="inferred from homology"/>
<feature type="domain" description="Peptidase M16 C-terminal" evidence="4">
    <location>
        <begin position="198"/>
        <end position="374"/>
    </location>
</feature>
<sequence>MPYALGLEPEQLAEEFDYEHGRLVCATEGGNEVRRSVLPGGVRVLTERMPGQRSVALGFWLGVGSRDETQGMYGSTHFLEHLLFKGTPSRSALDIAEEFDAVGGESNALTAKEHTCYYARVLSEDVGMAVDVIADMVTSASIDPRELEQERGVILEEIAMDLDDPTDVAFENFTAKVMGGHPLGRPIGGTPSEITQVARDAVWEHYAKYYTPDRLVISAAGGLEHSEVVQLVLDALDRAGWELPERTTPAPRRVRTPAVLHPEFGDHTVDRAFEQANVVLGSTGLIAGSPQRYAMSVLNACLGGGMSSRLFQEIREKRGLAYNTFSFGGSYSDAGYFGMYAGCTADKAPVVVDLMRAELDRLAEEGLRDRELDKFTGQLSGATILGSEDPGSRMSRLGRSELDTGHFTDLDELHENIRAVTAQEVQDLAADLAGRPTVTTWVGTGAASAANASAS</sequence>
<dbReference type="OrthoDB" id="9811314at2"/>
<evidence type="ECO:0000259" key="3">
    <source>
        <dbReference type="Pfam" id="PF00675"/>
    </source>
</evidence>
<comment type="similarity">
    <text evidence="1 2">Belongs to the peptidase M16 family.</text>
</comment>
<gene>
    <name evidence="5" type="ORF">GMA10_07520</name>
</gene>
<evidence type="ECO:0000313" key="5">
    <source>
        <dbReference type="EMBL" id="MUN55057.1"/>
    </source>
</evidence>
<dbReference type="InterPro" id="IPR050361">
    <property type="entry name" value="MPP/UQCRC_Complex"/>
</dbReference>
<evidence type="ECO:0000313" key="6">
    <source>
        <dbReference type="Proteomes" id="UP000462152"/>
    </source>
</evidence>
<dbReference type="InterPro" id="IPR007863">
    <property type="entry name" value="Peptidase_M16_C"/>
</dbReference>
<dbReference type="PROSITE" id="PS00143">
    <property type="entry name" value="INSULINASE"/>
    <property type="match status" value="1"/>
</dbReference>
<dbReference type="EMBL" id="WOGT01000003">
    <property type="protein sequence ID" value="MUN55057.1"/>
    <property type="molecule type" value="Genomic_DNA"/>
</dbReference>
<dbReference type="RefSeq" id="WP_129315417.1">
    <property type="nucleotide sequence ID" value="NZ_NOIQ01000007.1"/>
</dbReference>
<name>A0A7K1LIM9_9MICC</name>
<accession>A0A7K1LIM9</accession>